<keyword evidence="1" id="KW-0812">Transmembrane</keyword>
<dbReference type="AlphaFoldDB" id="A0A9P6NK83"/>
<protein>
    <submittedName>
        <fullName evidence="2">Uncharacterized protein</fullName>
    </submittedName>
</protein>
<reference evidence="2" key="1">
    <citation type="submission" date="2013-11" db="EMBL/GenBank/DDBJ databases">
        <title>Genome sequence of the fusiform rust pathogen reveals effectors for host alternation and coevolution with pine.</title>
        <authorList>
            <consortium name="DOE Joint Genome Institute"/>
            <person name="Smith K."/>
            <person name="Pendleton A."/>
            <person name="Kubisiak T."/>
            <person name="Anderson C."/>
            <person name="Salamov A."/>
            <person name="Aerts A."/>
            <person name="Riley R."/>
            <person name="Clum A."/>
            <person name="Lindquist E."/>
            <person name="Ence D."/>
            <person name="Campbell M."/>
            <person name="Kronenberg Z."/>
            <person name="Feau N."/>
            <person name="Dhillon B."/>
            <person name="Hamelin R."/>
            <person name="Burleigh J."/>
            <person name="Smith J."/>
            <person name="Yandell M."/>
            <person name="Nelson C."/>
            <person name="Grigoriev I."/>
            <person name="Davis J."/>
        </authorList>
    </citation>
    <scope>NUCLEOTIDE SEQUENCE</scope>
    <source>
        <strain evidence="2">G11</strain>
    </source>
</reference>
<sequence length="56" mass="6536">MSKSNSSYRNSVMMTMCILLMMTMTMTMVMFMFIFLLSCQTRKNGFWANLVIMSVT</sequence>
<keyword evidence="1" id="KW-1133">Transmembrane helix</keyword>
<evidence type="ECO:0000313" key="2">
    <source>
        <dbReference type="EMBL" id="KAG0148541.1"/>
    </source>
</evidence>
<evidence type="ECO:0000256" key="1">
    <source>
        <dbReference type="SAM" id="Phobius"/>
    </source>
</evidence>
<accession>A0A9P6NK83</accession>
<name>A0A9P6NK83_9BASI</name>
<organism evidence="2 3">
    <name type="scientific">Cronartium quercuum f. sp. fusiforme G11</name>
    <dbReference type="NCBI Taxonomy" id="708437"/>
    <lineage>
        <taxon>Eukaryota</taxon>
        <taxon>Fungi</taxon>
        <taxon>Dikarya</taxon>
        <taxon>Basidiomycota</taxon>
        <taxon>Pucciniomycotina</taxon>
        <taxon>Pucciniomycetes</taxon>
        <taxon>Pucciniales</taxon>
        <taxon>Coleosporiaceae</taxon>
        <taxon>Cronartium</taxon>
    </lineage>
</organism>
<dbReference type="Proteomes" id="UP000886653">
    <property type="component" value="Unassembled WGS sequence"/>
</dbReference>
<dbReference type="EMBL" id="MU167236">
    <property type="protein sequence ID" value="KAG0148541.1"/>
    <property type="molecule type" value="Genomic_DNA"/>
</dbReference>
<gene>
    <name evidence="2" type="ORF">CROQUDRAFT_654840</name>
</gene>
<evidence type="ECO:0000313" key="3">
    <source>
        <dbReference type="Proteomes" id="UP000886653"/>
    </source>
</evidence>
<proteinExistence type="predicted"/>
<feature type="transmembrane region" description="Helical" evidence="1">
    <location>
        <begin position="12"/>
        <end position="37"/>
    </location>
</feature>
<keyword evidence="3" id="KW-1185">Reference proteome</keyword>
<comment type="caution">
    <text evidence="2">The sequence shown here is derived from an EMBL/GenBank/DDBJ whole genome shotgun (WGS) entry which is preliminary data.</text>
</comment>
<keyword evidence="1" id="KW-0472">Membrane</keyword>